<dbReference type="Proteomes" id="UP001501791">
    <property type="component" value="Unassembled WGS sequence"/>
</dbReference>
<keyword evidence="1" id="KW-0472">Membrane</keyword>
<gene>
    <name evidence="2" type="ORF">GCM10009691_28700</name>
</gene>
<sequence>MARVFFTFNPMSALLFIGAVVIGIPAALIMLTMWLHVDSSEDAFIKDIESQIGPIHQPRDVVEDGKTLCDSFEHEAEGMPEFDEESRVHDIKVTDFGAVHGNDKEITANEAKVIVNAAEKHLCDASG</sequence>
<organism evidence="2 3">
    <name type="scientific">Brevibacterium picturae</name>
    <dbReference type="NCBI Taxonomy" id="260553"/>
    <lineage>
        <taxon>Bacteria</taxon>
        <taxon>Bacillati</taxon>
        <taxon>Actinomycetota</taxon>
        <taxon>Actinomycetes</taxon>
        <taxon>Micrococcales</taxon>
        <taxon>Brevibacteriaceae</taxon>
        <taxon>Brevibacterium</taxon>
    </lineage>
</organism>
<proteinExistence type="predicted"/>
<name>A0ABP4MYL9_9MICO</name>
<keyword evidence="1" id="KW-0812">Transmembrane</keyword>
<evidence type="ECO:0000313" key="2">
    <source>
        <dbReference type="EMBL" id="GAA1552483.1"/>
    </source>
</evidence>
<evidence type="ECO:0000313" key="3">
    <source>
        <dbReference type="Proteomes" id="UP001501791"/>
    </source>
</evidence>
<keyword evidence="3" id="KW-1185">Reference proteome</keyword>
<feature type="transmembrane region" description="Helical" evidence="1">
    <location>
        <begin position="12"/>
        <end position="35"/>
    </location>
</feature>
<protein>
    <recommendedName>
        <fullName evidence="4">DUF732 domain-containing protein</fullName>
    </recommendedName>
</protein>
<comment type="caution">
    <text evidence="2">The sequence shown here is derived from an EMBL/GenBank/DDBJ whole genome shotgun (WGS) entry which is preliminary data.</text>
</comment>
<reference evidence="3" key="1">
    <citation type="journal article" date="2019" name="Int. J. Syst. Evol. Microbiol.">
        <title>The Global Catalogue of Microorganisms (GCM) 10K type strain sequencing project: providing services to taxonomists for standard genome sequencing and annotation.</title>
        <authorList>
            <consortium name="The Broad Institute Genomics Platform"/>
            <consortium name="The Broad Institute Genome Sequencing Center for Infectious Disease"/>
            <person name="Wu L."/>
            <person name="Ma J."/>
        </authorList>
    </citation>
    <scope>NUCLEOTIDE SEQUENCE [LARGE SCALE GENOMIC DNA]</scope>
    <source>
        <strain evidence="3">JCM 13319</strain>
    </source>
</reference>
<evidence type="ECO:0008006" key="4">
    <source>
        <dbReference type="Google" id="ProtNLM"/>
    </source>
</evidence>
<keyword evidence="1" id="KW-1133">Transmembrane helix</keyword>
<dbReference type="EMBL" id="BAAALY010000014">
    <property type="protein sequence ID" value="GAA1552483.1"/>
    <property type="molecule type" value="Genomic_DNA"/>
</dbReference>
<dbReference type="RefSeq" id="WP_346036582.1">
    <property type="nucleotide sequence ID" value="NZ_BAAALY010000014.1"/>
</dbReference>
<accession>A0ABP4MYL9</accession>
<evidence type="ECO:0000256" key="1">
    <source>
        <dbReference type="SAM" id="Phobius"/>
    </source>
</evidence>